<reference evidence="3 4" key="1">
    <citation type="submission" date="2019-10" db="EMBL/GenBank/DDBJ databases">
        <title>Isolation and characterization of Methanoculleus sp. Wushi-C6 from a hot spring well.</title>
        <authorList>
            <person name="Chen S.-C."/>
            <person name="Lan Z.-H."/>
            <person name="You Y.-T."/>
            <person name="Lai M.-C."/>
        </authorList>
    </citation>
    <scope>NUCLEOTIDE SEQUENCE [LARGE SCALE GENOMIC DNA]</scope>
    <source>
        <strain evidence="3 4">Wushi-C6</strain>
    </source>
</reference>
<keyword evidence="1" id="KW-0472">Membrane</keyword>
<dbReference type="Proteomes" id="UP001281203">
    <property type="component" value="Unassembled WGS sequence"/>
</dbReference>
<evidence type="ECO:0000256" key="1">
    <source>
        <dbReference type="SAM" id="Phobius"/>
    </source>
</evidence>
<keyword evidence="1" id="KW-0812">Transmembrane</keyword>
<feature type="domain" description="DUF7982" evidence="2">
    <location>
        <begin position="4"/>
        <end position="187"/>
    </location>
</feature>
<feature type="transmembrane region" description="Helical" evidence="1">
    <location>
        <begin position="12"/>
        <end position="30"/>
    </location>
</feature>
<dbReference type="Pfam" id="PF25939">
    <property type="entry name" value="DUF7982"/>
    <property type="match status" value="1"/>
</dbReference>
<name>A0ABU3X0T0_9EURY</name>
<keyword evidence="1" id="KW-1133">Transmembrane helix</keyword>
<evidence type="ECO:0000313" key="4">
    <source>
        <dbReference type="Proteomes" id="UP001281203"/>
    </source>
</evidence>
<sequence>MAADRSKHYRIGSYILVGFAVLLFVAVLFADPRRMESPTLMLSASSFIAGVFLFALDGDASIDARLASRLSLQGISALGGIIRDLGGSGAAVFLPPDGDGGKVMQFIPTQPAFRSVLGDGGGFACHDGSTGTLSRPLAAPILEDLKSSDALVLPSEFGPLMGAVREVCEDLLSVADRVTVKRESDTVLVSLHNYLLYPGCASLRETSPEFCMLSPCSICSLIACMIAEGLACEVSLAGVTLDDAAGSRRMEIRYALKECAGAGEP</sequence>
<evidence type="ECO:0000313" key="3">
    <source>
        <dbReference type="EMBL" id="MDV2481662.1"/>
    </source>
</evidence>
<protein>
    <recommendedName>
        <fullName evidence="2">DUF7982 domain-containing protein</fullName>
    </recommendedName>
</protein>
<gene>
    <name evidence="3" type="ORF">F8E02_06515</name>
</gene>
<organism evidence="3 4">
    <name type="scientific">Methanoculleus caldifontis</name>
    <dbReference type="NCBI Taxonomy" id="2651577"/>
    <lineage>
        <taxon>Archaea</taxon>
        <taxon>Methanobacteriati</taxon>
        <taxon>Methanobacteriota</taxon>
        <taxon>Stenosarchaea group</taxon>
        <taxon>Methanomicrobia</taxon>
        <taxon>Methanomicrobiales</taxon>
        <taxon>Methanomicrobiaceae</taxon>
        <taxon>Methanoculleus</taxon>
    </lineage>
</organism>
<accession>A0ABU3X0T0</accession>
<dbReference type="RefSeq" id="WP_317064685.1">
    <property type="nucleotide sequence ID" value="NZ_WBKO01000001.1"/>
</dbReference>
<dbReference type="InterPro" id="IPR058288">
    <property type="entry name" value="DUF7982"/>
</dbReference>
<feature type="transmembrane region" description="Helical" evidence="1">
    <location>
        <begin position="42"/>
        <end position="62"/>
    </location>
</feature>
<evidence type="ECO:0000259" key="2">
    <source>
        <dbReference type="Pfam" id="PF25939"/>
    </source>
</evidence>
<keyword evidence="4" id="KW-1185">Reference proteome</keyword>
<comment type="caution">
    <text evidence="3">The sequence shown here is derived from an EMBL/GenBank/DDBJ whole genome shotgun (WGS) entry which is preliminary data.</text>
</comment>
<dbReference type="EMBL" id="WBKO01000001">
    <property type="protein sequence ID" value="MDV2481662.1"/>
    <property type="molecule type" value="Genomic_DNA"/>
</dbReference>
<proteinExistence type="predicted"/>